<dbReference type="InterPro" id="IPR005532">
    <property type="entry name" value="SUMF_dom"/>
</dbReference>
<evidence type="ECO:0000313" key="3">
    <source>
        <dbReference type="EMBL" id="MBA6156311.1"/>
    </source>
</evidence>
<evidence type="ECO:0000259" key="2">
    <source>
        <dbReference type="Pfam" id="PF03781"/>
    </source>
</evidence>
<accession>A0A839ARN4</accession>
<protein>
    <submittedName>
        <fullName evidence="3">Gliding motility lipoprotein GldJ</fullName>
    </submittedName>
</protein>
<dbReference type="Gene3D" id="3.90.1580.10">
    <property type="entry name" value="paralog of FGE (formylglycine-generating enzyme)"/>
    <property type="match status" value="2"/>
</dbReference>
<dbReference type="AlphaFoldDB" id="A0A839ARN4"/>
<gene>
    <name evidence="3" type="primary">gldJ</name>
    <name evidence="3" type="ORF">H3Z83_07265</name>
</gene>
<sequence>MKSTLKLFGLLAITGLLFTSCKSKSGGGSSKSSLTGWNFNDPNYGGYLKGKYKEGQDAPPGMVHIEGGSYTMGLVQDDVMFDWNTTPKKMHVRSFYMDEAEVTNAEYGLFMQYTKDVFPPEEPQFRDIYASILPDTLVWRKGLGNTNLLSESYLRHPSYAEYPVVGVSWLQANKYCKWRTNAVNLKILMDKGVIKNIFKEDSLNFKGKNNFDTDTYLTNPYALFDGDSTIYKKGIPVPRKKGDPKPTKGEFSGRQVTSSDGILSQKFRLPTEVEWEYAAKAIFENREYNNIRGRKKYAWDGKYTRDRDKRRRGDQLANFKQGKGDYSGIAGWSSDGSDIPNAVKSYPPNAFGLFDMSGNVAEWVEDVYRPIIDSEANDFNYFRGNIFTKKLIDENGKVVIVGDETGEVEYDTLENGRIIPRDLPGSVKYIPITREDTYMRRNYNLANNSSLGDGDQASSKYYNLDKDQLDRSSRMYNSPQKPEAERDTLGNVIDNYKYDSKRRTTLVSDKSRVYKGGSWADREYWLDPAQRRYFPEYMATNFIGFRCATDKMGPMMLNKRKTATPRFVNKKGR</sequence>
<keyword evidence="4" id="KW-1185">Reference proteome</keyword>
<dbReference type="InterPro" id="IPR051043">
    <property type="entry name" value="Sulfatase_Mod_Factor_Kinase"/>
</dbReference>
<dbReference type="InterPro" id="IPR042095">
    <property type="entry name" value="SUMF_sf"/>
</dbReference>
<dbReference type="Pfam" id="PF03781">
    <property type="entry name" value="FGE-sulfatase"/>
    <property type="match status" value="1"/>
</dbReference>
<dbReference type="Proteomes" id="UP000563906">
    <property type="component" value="Unassembled WGS sequence"/>
</dbReference>
<evidence type="ECO:0000313" key="4">
    <source>
        <dbReference type="Proteomes" id="UP000563906"/>
    </source>
</evidence>
<organism evidence="3 4">
    <name type="scientific">Tenacibaculum pelagium</name>
    <dbReference type="NCBI Taxonomy" id="2759527"/>
    <lineage>
        <taxon>Bacteria</taxon>
        <taxon>Pseudomonadati</taxon>
        <taxon>Bacteroidota</taxon>
        <taxon>Flavobacteriia</taxon>
        <taxon>Flavobacteriales</taxon>
        <taxon>Flavobacteriaceae</taxon>
        <taxon>Tenacibaculum</taxon>
    </lineage>
</organism>
<evidence type="ECO:0000256" key="1">
    <source>
        <dbReference type="SAM" id="MobiDB-lite"/>
    </source>
</evidence>
<dbReference type="PANTHER" id="PTHR23150:SF19">
    <property type="entry name" value="FORMYLGLYCINE-GENERATING ENZYME"/>
    <property type="match status" value="1"/>
</dbReference>
<dbReference type="SUPFAM" id="SSF56436">
    <property type="entry name" value="C-type lectin-like"/>
    <property type="match status" value="1"/>
</dbReference>
<dbReference type="GO" id="GO:0120147">
    <property type="term" value="F:formylglycine-generating oxidase activity"/>
    <property type="evidence" value="ECO:0007669"/>
    <property type="project" value="TreeGrafter"/>
</dbReference>
<dbReference type="InterPro" id="IPR019865">
    <property type="entry name" value="Glid_motil-assoc_lipo_GldJ"/>
</dbReference>
<reference evidence="3 4" key="1">
    <citation type="submission" date="2020-07" db="EMBL/GenBank/DDBJ databases">
        <title>Bacterium isolated from marine sediment.</title>
        <authorList>
            <person name="Shang D."/>
            <person name="Du Z.-J."/>
        </authorList>
    </citation>
    <scope>NUCLEOTIDE SEQUENCE [LARGE SCALE GENOMIC DNA]</scope>
    <source>
        <strain evidence="3 4">S7007</strain>
    </source>
</reference>
<dbReference type="NCBIfam" id="TIGR03524">
    <property type="entry name" value="GldJ"/>
    <property type="match status" value="1"/>
</dbReference>
<feature type="region of interest" description="Disordered" evidence="1">
    <location>
        <begin position="235"/>
        <end position="255"/>
    </location>
</feature>
<dbReference type="EMBL" id="JACGLS010000003">
    <property type="protein sequence ID" value="MBA6156311.1"/>
    <property type="molecule type" value="Genomic_DNA"/>
</dbReference>
<feature type="domain" description="Sulfatase-modifying factor enzyme-like" evidence="2">
    <location>
        <begin position="60"/>
        <end position="373"/>
    </location>
</feature>
<keyword evidence="3" id="KW-0449">Lipoprotein</keyword>
<dbReference type="PROSITE" id="PS51257">
    <property type="entry name" value="PROKAR_LIPOPROTEIN"/>
    <property type="match status" value="1"/>
</dbReference>
<comment type="caution">
    <text evidence="3">The sequence shown here is derived from an EMBL/GenBank/DDBJ whole genome shotgun (WGS) entry which is preliminary data.</text>
</comment>
<name>A0A839ARN4_9FLAO</name>
<dbReference type="PANTHER" id="PTHR23150">
    <property type="entry name" value="SULFATASE MODIFYING FACTOR 1, 2"/>
    <property type="match status" value="1"/>
</dbReference>
<dbReference type="InterPro" id="IPR016187">
    <property type="entry name" value="CTDL_fold"/>
</dbReference>
<dbReference type="RefSeq" id="WP_182124820.1">
    <property type="nucleotide sequence ID" value="NZ_JACGLS010000003.1"/>
</dbReference>
<proteinExistence type="predicted"/>